<dbReference type="EMBL" id="JAAGAX010000003">
    <property type="protein sequence ID" value="KAF2320755.1"/>
    <property type="molecule type" value="Genomic_DNA"/>
</dbReference>
<gene>
    <name evidence="3" type="ORF">GH714_030531</name>
</gene>
<dbReference type="PANTHER" id="PTHR47481">
    <property type="match status" value="1"/>
</dbReference>
<name>A0A6A6N7D3_HEVBR</name>
<dbReference type="Pfam" id="PF03732">
    <property type="entry name" value="Retrotrans_gag"/>
    <property type="match status" value="1"/>
</dbReference>
<reference evidence="3 4" key="1">
    <citation type="journal article" date="2020" name="Mol. Plant">
        <title>The Chromosome-Based Rubber Tree Genome Provides New Insights into Spurge Genome Evolution and Rubber Biosynthesis.</title>
        <authorList>
            <person name="Liu J."/>
            <person name="Shi C."/>
            <person name="Shi C.C."/>
            <person name="Li W."/>
            <person name="Zhang Q.J."/>
            <person name="Zhang Y."/>
            <person name="Li K."/>
            <person name="Lu H.F."/>
            <person name="Shi C."/>
            <person name="Zhu S.T."/>
            <person name="Xiao Z.Y."/>
            <person name="Nan H."/>
            <person name="Yue Y."/>
            <person name="Zhu X.G."/>
            <person name="Wu Y."/>
            <person name="Hong X.N."/>
            <person name="Fan G.Y."/>
            <person name="Tong Y."/>
            <person name="Zhang D."/>
            <person name="Mao C.L."/>
            <person name="Liu Y.L."/>
            <person name="Hao S.J."/>
            <person name="Liu W.Q."/>
            <person name="Lv M.Q."/>
            <person name="Zhang H.B."/>
            <person name="Liu Y."/>
            <person name="Hu-Tang G.R."/>
            <person name="Wang J.P."/>
            <person name="Wang J.H."/>
            <person name="Sun Y.H."/>
            <person name="Ni S.B."/>
            <person name="Chen W.B."/>
            <person name="Zhang X.C."/>
            <person name="Jiao Y.N."/>
            <person name="Eichler E.E."/>
            <person name="Li G.H."/>
            <person name="Liu X."/>
            <person name="Gao L.Z."/>
        </authorList>
    </citation>
    <scope>NUCLEOTIDE SEQUENCE [LARGE SCALE GENOMIC DNA]</scope>
    <source>
        <strain evidence="4">cv. GT1</strain>
        <tissue evidence="3">Leaf</tissue>
    </source>
</reference>
<dbReference type="PANTHER" id="PTHR47481:SF36">
    <property type="entry name" value="CCHC-TYPE DOMAIN-CONTAINING PROTEIN"/>
    <property type="match status" value="1"/>
</dbReference>
<accession>A0A6A6N7D3</accession>
<feature type="domain" description="Reverse transcriptase Ty1/copia-type" evidence="2">
    <location>
        <begin position="111"/>
        <end position="182"/>
    </location>
</feature>
<organism evidence="3 4">
    <name type="scientific">Hevea brasiliensis</name>
    <name type="common">Para rubber tree</name>
    <name type="synonym">Siphonia brasiliensis</name>
    <dbReference type="NCBI Taxonomy" id="3981"/>
    <lineage>
        <taxon>Eukaryota</taxon>
        <taxon>Viridiplantae</taxon>
        <taxon>Streptophyta</taxon>
        <taxon>Embryophyta</taxon>
        <taxon>Tracheophyta</taxon>
        <taxon>Spermatophyta</taxon>
        <taxon>Magnoliopsida</taxon>
        <taxon>eudicotyledons</taxon>
        <taxon>Gunneridae</taxon>
        <taxon>Pentapetalae</taxon>
        <taxon>rosids</taxon>
        <taxon>fabids</taxon>
        <taxon>Malpighiales</taxon>
        <taxon>Euphorbiaceae</taxon>
        <taxon>Crotonoideae</taxon>
        <taxon>Micrandreae</taxon>
        <taxon>Hevea</taxon>
    </lineage>
</organism>
<evidence type="ECO:0000313" key="3">
    <source>
        <dbReference type="EMBL" id="KAF2320755.1"/>
    </source>
</evidence>
<keyword evidence="4" id="KW-1185">Reference proteome</keyword>
<dbReference type="InterPro" id="IPR013103">
    <property type="entry name" value="RVT_2"/>
</dbReference>
<proteinExistence type="predicted"/>
<sequence>MIKAGKAMVALKTSMEDDLLKHIKDVKSPKEIWDAYAALFTRRNDACLQLLENELLTTSQKEMTISEYFTKIKSLYHEISKFYPESKISKTRMKRIIIHGLRQEFNPTIIAIRGADKEEILQTCGNLFVHFQMKELRELRHFLKLQMERTDDGLFLCQRKYAKDILEKFGMMECKPISTPMETNARLFAKEGKDLENTIMY</sequence>
<evidence type="ECO:0000259" key="2">
    <source>
        <dbReference type="Pfam" id="PF07727"/>
    </source>
</evidence>
<dbReference type="InterPro" id="IPR005162">
    <property type="entry name" value="Retrotrans_gag_dom"/>
</dbReference>
<evidence type="ECO:0000313" key="4">
    <source>
        <dbReference type="Proteomes" id="UP000467840"/>
    </source>
</evidence>
<evidence type="ECO:0000259" key="1">
    <source>
        <dbReference type="Pfam" id="PF03732"/>
    </source>
</evidence>
<dbReference type="Proteomes" id="UP000467840">
    <property type="component" value="Chromosome 10"/>
</dbReference>
<protein>
    <submittedName>
        <fullName evidence="3">Uncharacterized protein</fullName>
    </submittedName>
</protein>
<dbReference type="Pfam" id="PF07727">
    <property type="entry name" value="RVT_2"/>
    <property type="match status" value="1"/>
</dbReference>
<comment type="caution">
    <text evidence="3">The sequence shown here is derived from an EMBL/GenBank/DDBJ whole genome shotgun (WGS) entry which is preliminary data.</text>
</comment>
<feature type="domain" description="Retrotransposon gag" evidence="1">
    <location>
        <begin position="29"/>
        <end position="90"/>
    </location>
</feature>
<dbReference type="AlphaFoldDB" id="A0A6A6N7D3"/>